<dbReference type="SUPFAM" id="SSF53639">
    <property type="entry name" value="AraD/HMP-PK domain-like"/>
    <property type="match status" value="1"/>
</dbReference>
<keyword evidence="5" id="KW-1185">Reference proteome</keyword>
<dbReference type="Pfam" id="PF00596">
    <property type="entry name" value="Aldolase_II"/>
    <property type="match status" value="1"/>
</dbReference>
<evidence type="ECO:0000259" key="3">
    <source>
        <dbReference type="SMART" id="SM01007"/>
    </source>
</evidence>
<dbReference type="InterPro" id="IPR050197">
    <property type="entry name" value="Aldolase_class_II_sugar_metab"/>
</dbReference>
<gene>
    <name evidence="4" type="ORF">LZC94_26795</name>
</gene>
<dbReference type="InterPro" id="IPR001303">
    <property type="entry name" value="Aldolase_II/adducin_N"/>
</dbReference>
<feature type="domain" description="Class II aldolase/adducin N-terminal" evidence="3">
    <location>
        <begin position="21"/>
        <end position="212"/>
    </location>
</feature>
<sequence length="362" mass="38501">MSAMSERGDERNGHTAAEAQNELALMGRALGGLRWVQGPGGNVSVKVDNGELWVKASGKRLGEVAHEGGHARVPLDIATRALDGDAEADRDLFGRTPRPSLETYFHALGGRVVAHTHALGVLLYACSTSPYERVLGQGSGIALPAELSSRVFSIPYVRPGRGIALAMRDVLGSARGEALIVLRSHGVVAMAETAARAIALTEMLDEAVRHRFGSLPDIDALAPRYADSPVATVEGGVFRRLPPRVAREASPPRYLFPDAPVCASLVQVGALTDLPAVSALAARALAEWKRACILVDAEGRRAAVARSAAQLEHTCEVVAGHDWLEDALRAHGVAQYLDDDEPAGILSLPAEQYRIRLGEKTC</sequence>
<dbReference type="EMBL" id="CP089984">
    <property type="protein sequence ID" value="WXB11461.1"/>
    <property type="molecule type" value="Genomic_DNA"/>
</dbReference>
<reference evidence="4 5" key="1">
    <citation type="submission" date="2021-12" db="EMBL/GenBank/DDBJ databases">
        <title>Discovery of the Pendulisporaceae a myxobacterial family with distinct sporulation behavior and unique specialized metabolism.</title>
        <authorList>
            <person name="Garcia R."/>
            <person name="Popoff A."/>
            <person name="Bader C.D."/>
            <person name="Loehr J."/>
            <person name="Walesch S."/>
            <person name="Walt C."/>
            <person name="Boldt J."/>
            <person name="Bunk B."/>
            <person name="Haeckl F.J.F.P.J."/>
            <person name="Gunesch A.P."/>
            <person name="Birkelbach J."/>
            <person name="Nuebel U."/>
            <person name="Pietschmann T."/>
            <person name="Bach T."/>
            <person name="Mueller R."/>
        </authorList>
    </citation>
    <scope>NUCLEOTIDE SEQUENCE [LARGE SCALE GENOMIC DNA]</scope>
    <source>
        <strain evidence="4 5">MSr11954</strain>
    </source>
</reference>
<dbReference type="RefSeq" id="WP_394821081.1">
    <property type="nucleotide sequence ID" value="NZ_CP089984.1"/>
</dbReference>
<dbReference type="PANTHER" id="PTHR22789:SF0">
    <property type="entry name" value="3-OXO-TETRONATE 4-PHOSPHATE DECARBOXYLASE-RELATED"/>
    <property type="match status" value="1"/>
</dbReference>
<dbReference type="PANTHER" id="PTHR22789">
    <property type="entry name" value="FUCULOSE PHOSPHATE ALDOLASE"/>
    <property type="match status" value="1"/>
</dbReference>
<evidence type="ECO:0000313" key="4">
    <source>
        <dbReference type="EMBL" id="WXB11461.1"/>
    </source>
</evidence>
<evidence type="ECO:0000256" key="2">
    <source>
        <dbReference type="ARBA" id="ARBA00023239"/>
    </source>
</evidence>
<keyword evidence="1" id="KW-0479">Metal-binding</keyword>
<dbReference type="SMART" id="SM01007">
    <property type="entry name" value="Aldolase_II"/>
    <property type="match status" value="1"/>
</dbReference>
<name>A0ABZ2LNX3_9BACT</name>
<dbReference type="Gene3D" id="3.40.225.10">
    <property type="entry name" value="Class II aldolase/adducin N-terminal domain"/>
    <property type="match status" value="1"/>
</dbReference>
<keyword evidence="2" id="KW-0456">Lyase</keyword>
<evidence type="ECO:0000256" key="1">
    <source>
        <dbReference type="ARBA" id="ARBA00022723"/>
    </source>
</evidence>
<accession>A0ABZ2LNX3</accession>
<dbReference type="InterPro" id="IPR036409">
    <property type="entry name" value="Aldolase_II/adducin_N_sf"/>
</dbReference>
<evidence type="ECO:0000313" key="5">
    <source>
        <dbReference type="Proteomes" id="UP001370348"/>
    </source>
</evidence>
<protein>
    <submittedName>
        <fullName evidence="4">Class II aldolase/adducin family protein</fullName>
    </submittedName>
</protein>
<proteinExistence type="predicted"/>
<dbReference type="Proteomes" id="UP001370348">
    <property type="component" value="Chromosome"/>
</dbReference>
<organism evidence="4 5">
    <name type="scientific">Pendulispora albinea</name>
    <dbReference type="NCBI Taxonomy" id="2741071"/>
    <lineage>
        <taxon>Bacteria</taxon>
        <taxon>Pseudomonadati</taxon>
        <taxon>Myxococcota</taxon>
        <taxon>Myxococcia</taxon>
        <taxon>Myxococcales</taxon>
        <taxon>Sorangiineae</taxon>
        <taxon>Pendulisporaceae</taxon>
        <taxon>Pendulispora</taxon>
    </lineage>
</organism>